<accession>A0A023G1P9</accession>
<proteinExistence type="evidence at transcript level"/>
<organism evidence="2">
    <name type="scientific">Amblyomma parvum</name>
    <name type="common">South American tick</name>
    <dbReference type="NCBI Taxonomy" id="251391"/>
    <lineage>
        <taxon>Eukaryota</taxon>
        <taxon>Metazoa</taxon>
        <taxon>Ecdysozoa</taxon>
        <taxon>Arthropoda</taxon>
        <taxon>Chelicerata</taxon>
        <taxon>Arachnida</taxon>
        <taxon>Acari</taxon>
        <taxon>Parasitiformes</taxon>
        <taxon>Ixodida</taxon>
        <taxon>Ixodoidea</taxon>
        <taxon>Ixodidae</taxon>
        <taxon>Amblyomminae</taxon>
        <taxon>Amblyomma</taxon>
    </lineage>
</organism>
<name>A0A023G1P9_AMBPA</name>
<sequence length="235" mass="26701">MKMQGALGLLLVVVFSTTGSCFEADLGKQVENYFKQKNMPVESWGLTKDYIYWTEKRNTQDEHPITAVLEDWKCKGGKNASRSKFKSSLCRDKFTWNITRSIRGPFPLTVNLSVNVFQNGTQELAIVGLDLTNRTEIVWEPQENNMTEPTATVRQESCRFSAKAMFRGHFAYKLKEARGDTPLHNSARVTNLQNSTAGLKTKKNRLQYLINGTYEHVIICAATKIVAARRNRSQI</sequence>
<dbReference type="AlphaFoldDB" id="A0A023G1P9"/>
<evidence type="ECO:0000313" key="2">
    <source>
        <dbReference type="EMBL" id="JAC26855.1"/>
    </source>
</evidence>
<reference evidence="2" key="1">
    <citation type="submission" date="2014-03" db="EMBL/GenBank/DDBJ databases">
        <title>The sialotranscriptome of Amblyomma triste, Amblyomma parvum and Amblyomma cajennense ticks, uncovered by 454-based RNA-seq.</title>
        <authorList>
            <person name="Garcia G.R."/>
            <person name="Gardinassi L.G."/>
            <person name="Ribeiro J.M."/>
            <person name="Anatrielo E."/>
            <person name="Ferreira B.R."/>
            <person name="Moreira H.N."/>
            <person name="Mafra C."/>
            <person name="Olegario M.M."/>
            <person name="Szabo P.J."/>
            <person name="Miranda-Santos I.K."/>
            <person name="Maruyama S.R."/>
        </authorList>
    </citation>
    <scope>NUCLEOTIDE SEQUENCE</scope>
    <source>
        <strain evidence="2">Araguapaz</strain>
        <tissue evidence="2">Salivary glands</tissue>
    </source>
</reference>
<keyword evidence="1" id="KW-0732">Signal</keyword>
<dbReference type="PROSITE" id="PS51257">
    <property type="entry name" value="PROKAR_LIPOPROTEIN"/>
    <property type="match status" value="1"/>
</dbReference>
<dbReference type="EMBL" id="GBBL01000465">
    <property type="protein sequence ID" value="JAC26855.1"/>
    <property type="molecule type" value="mRNA"/>
</dbReference>
<evidence type="ECO:0008006" key="3">
    <source>
        <dbReference type="Google" id="ProtNLM"/>
    </source>
</evidence>
<feature type="chain" id="PRO_5001520434" description="Secreted protein" evidence="1">
    <location>
        <begin position="22"/>
        <end position="235"/>
    </location>
</feature>
<protein>
    <recommendedName>
        <fullName evidence="3">Secreted protein</fullName>
    </recommendedName>
</protein>
<feature type="signal peptide" evidence="1">
    <location>
        <begin position="1"/>
        <end position="21"/>
    </location>
</feature>
<evidence type="ECO:0000256" key="1">
    <source>
        <dbReference type="SAM" id="SignalP"/>
    </source>
</evidence>